<proteinExistence type="predicted"/>
<dbReference type="GO" id="GO:0008168">
    <property type="term" value="F:methyltransferase activity"/>
    <property type="evidence" value="ECO:0007669"/>
    <property type="project" value="UniProtKB-KW"/>
</dbReference>
<dbReference type="Gene3D" id="1.10.150.350">
    <property type="match status" value="1"/>
</dbReference>
<dbReference type="SUPFAM" id="SSF53335">
    <property type="entry name" value="S-adenosyl-L-methionine-dependent methyltransferases"/>
    <property type="match status" value="1"/>
</dbReference>
<accession>A0A8J8SI96</accession>
<keyword evidence="2" id="KW-0489">Methyltransferase</keyword>
<dbReference type="InterPro" id="IPR025714">
    <property type="entry name" value="Methyltranfer_dom"/>
</dbReference>
<dbReference type="Pfam" id="PF13847">
    <property type="entry name" value="Methyltransf_31"/>
    <property type="match status" value="1"/>
</dbReference>
<dbReference type="Gene3D" id="3.40.50.150">
    <property type="entry name" value="Vaccinia Virus protein VP39"/>
    <property type="match status" value="1"/>
</dbReference>
<dbReference type="KEGG" id="vpy:HZI73_18855"/>
<gene>
    <name evidence="2" type="ORF">HZI73_18855</name>
</gene>
<reference evidence="2" key="1">
    <citation type="submission" date="2020-07" db="EMBL/GenBank/DDBJ databases">
        <title>Vallitalea pronyensis genome.</title>
        <authorList>
            <person name="Postec A."/>
        </authorList>
    </citation>
    <scope>NUCLEOTIDE SEQUENCE</scope>
    <source>
        <strain evidence="2">FatNI3</strain>
    </source>
</reference>
<evidence type="ECO:0000259" key="1">
    <source>
        <dbReference type="Pfam" id="PF13847"/>
    </source>
</evidence>
<protein>
    <submittedName>
        <fullName evidence="2">Class I SAM-dependent methyltransferase</fullName>
    </submittedName>
</protein>
<dbReference type="RefSeq" id="WP_212694918.1">
    <property type="nucleotide sequence ID" value="NZ_CP058649.1"/>
</dbReference>
<dbReference type="AlphaFoldDB" id="A0A8J8SI96"/>
<organism evidence="2 3">
    <name type="scientific">Vallitalea pronyensis</name>
    <dbReference type="NCBI Taxonomy" id="1348613"/>
    <lineage>
        <taxon>Bacteria</taxon>
        <taxon>Bacillati</taxon>
        <taxon>Bacillota</taxon>
        <taxon>Clostridia</taxon>
        <taxon>Lachnospirales</taxon>
        <taxon>Vallitaleaceae</taxon>
        <taxon>Vallitalea</taxon>
    </lineage>
</organism>
<dbReference type="GO" id="GO:0032259">
    <property type="term" value="P:methylation"/>
    <property type="evidence" value="ECO:0007669"/>
    <property type="project" value="UniProtKB-KW"/>
</dbReference>
<keyword evidence="2" id="KW-0808">Transferase</keyword>
<evidence type="ECO:0000313" key="2">
    <source>
        <dbReference type="EMBL" id="QUI24224.1"/>
    </source>
</evidence>
<keyword evidence="3" id="KW-1185">Reference proteome</keyword>
<sequence length="292" mass="33942">MSKYYWDNKIEYLRNTRGLYYNDDYLEFLVKKVWKIDEPVDMIDYGCGFGYMGLKLLPILPEGSTYTGVDRGHDLIEEAKKIFKNLPYKTDFIVEDITQIVMERQYDIALCHAVLLHMANPKVVLKNMINSVINNGKVICFETHRISCMSNYHVDGVEHSQIVRLGVLQKLYENDFLEKGKDGNIGIKLPIILSQLGLKNVECRVSDKVNYFDQLMEQHSKDMLYEALKEEGLGYEPKDKSNTINYLMDRGLTQEEANEQYEAELLESKLFNKESRLTFAPNMKITFGVVKR</sequence>
<dbReference type="PANTHER" id="PTHR43861">
    <property type="entry name" value="TRANS-ACONITATE 2-METHYLTRANSFERASE-RELATED"/>
    <property type="match status" value="1"/>
</dbReference>
<name>A0A8J8SI96_9FIRM</name>
<dbReference type="InterPro" id="IPR029063">
    <property type="entry name" value="SAM-dependent_MTases_sf"/>
</dbReference>
<evidence type="ECO:0000313" key="3">
    <source>
        <dbReference type="Proteomes" id="UP000683246"/>
    </source>
</evidence>
<feature type="domain" description="Methyltransferase" evidence="1">
    <location>
        <begin position="40"/>
        <end position="145"/>
    </location>
</feature>
<dbReference type="Proteomes" id="UP000683246">
    <property type="component" value="Chromosome"/>
</dbReference>
<dbReference type="EMBL" id="CP058649">
    <property type="protein sequence ID" value="QUI24224.1"/>
    <property type="molecule type" value="Genomic_DNA"/>
</dbReference>